<dbReference type="GO" id="GO:0003700">
    <property type="term" value="F:DNA-binding transcription factor activity"/>
    <property type="evidence" value="ECO:0007669"/>
    <property type="project" value="InterPro"/>
</dbReference>
<dbReference type="Pfam" id="PF12840">
    <property type="entry name" value="HTH_20"/>
    <property type="match status" value="1"/>
</dbReference>
<comment type="similarity">
    <text evidence="1">Belongs to the AHA1 family.</text>
</comment>
<keyword evidence="3" id="KW-0238">DNA-binding</keyword>
<dbReference type="InterPro" id="IPR036388">
    <property type="entry name" value="WH-like_DNA-bd_sf"/>
</dbReference>
<dbReference type="PANTHER" id="PTHR38600">
    <property type="entry name" value="TRANSCRIPTIONAL REGULATORY PROTEIN"/>
    <property type="match status" value="1"/>
</dbReference>
<organism evidence="3 4">
    <name type="scientific">Microlunatus soli</name>
    <dbReference type="NCBI Taxonomy" id="630515"/>
    <lineage>
        <taxon>Bacteria</taxon>
        <taxon>Bacillati</taxon>
        <taxon>Actinomycetota</taxon>
        <taxon>Actinomycetes</taxon>
        <taxon>Propionibacteriales</taxon>
        <taxon>Propionibacteriaceae</taxon>
        <taxon>Microlunatus</taxon>
    </lineage>
</organism>
<gene>
    <name evidence="3" type="ORF">SAMN04489812_0896</name>
</gene>
<dbReference type="PROSITE" id="PS50987">
    <property type="entry name" value="HTH_ARSR_2"/>
    <property type="match status" value="1"/>
</dbReference>
<feature type="domain" description="HTH arsR-type" evidence="2">
    <location>
        <begin position="1"/>
        <end position="96"/>
    </location>
</feature>
<evidence type="ECO:0000313" key="4">
    <source>
        <dbReference type="Proteomes" id="UP000199103"/>
    </source>
</evidence>
<dbReference type="InterPro" id="IPR023393">
    <property type="entry name" value="START-like_dom_sf"/>
</dbReference>
<dbReference type="InterPro" id="IPR011991">
    <property type="entry name" value="ArsR-like_HTH"/>
</dbReference>
<evidence type="ECO:0000259" key="2">
    <source>
        <dbReference type="PROSITE" id="PS50987"/>
    </source>
</evidence>
<dbReference type="STRING" id="630515.SAMN04489812_0896"/>
<evidence type="ECO:0000313" key="3">
    <source>
        <dbReference type="EMBL" id="SDS10439.1"/>
    </source>
</evidence>
<dbReference type="EMBL" id="LT629772">
    <property type="protein sequence ID" value="SDS10439.1"/>
    <property type="molecule type" value="Genomic_DNA"/>
</dbReference>
<dbReference type="Gene3D" id="1.10.10.10">
    <property type="entry name" value="Winged helix-like DNA-binding domain superfamily/Winged helix DNA-binding domain"/>
    <property type="match status" value="1"/>
</dbReference>
<keyword evidence="4" id="KW-1185">Reference proteome</keyword>
<dbReference type="GO" id="GO:0003677">
    <property type="term" value="F:DNA binding"/>
    <property type="evidence" value="ECO:0007669"/>
    <property type="project" value="UniProtKB-KW"/>
</dbReference>
<dbReference type="Gene3D" id="3.30.530.20">
    <property type="match status" value="1"/>
</dbReference>
<dbReference type="InterPro" id="IPR001845">
    <property type="entry name" value="HTH_ArsR_DNA-bd_dom"/>
</dbReference>
<dbReference type="Proteomes" id="UP000199103">
    <property type="component" value="Chromosome I"/>
</dbReference>
<dbReference type="OrthoDB" id="9815653at2"/>
<proteinExistence type="inferred from homology"/>
<dbReference type="Pfam" id="PF08327">
    <property type="entry name" value="AHSA1"/>
    <property type="match status" value="1"/>
</dbReference>
<name>A0A1H1PIC9_9ACTN</name>
<dbReference type="SUPFAM" id="SSF46785">
    <property type="entry name" value="Winged helix' DNA-binding domain"/>
    <property type="match status" value="1"/>
</dbReference>
<dbReference type="InterPro" id="IPR013538">
    <property type="entry name" value="ASHA1/2-like_C"/>
</dbReference>
<protein>
    <submittedName>
        <fullName evidence="3">DNA-binding transcriptional regulator, ArsR family</fullName>
    </submittedName>
</protein>
<evidence type="ECO:0000256" key="1">
    <source>
        <dbReference type="ARBA" id="ARBA00006817"/>
    </source>
</evidence>
<dbReference type="PANTHER" id="PTHR38600:SF1">
    <property type="entry name" value="TRANSCRIPTIONAL REGULATORY PROTEIN"/>
    <property type="match status" value="1"/>
</dbReference>
<dbReference type="SMART" id="SM00418">
    <property type="entry name" value="HTH_ARSR"/>
    <property type="match status" value="1"/>
</dbReference>
<dbReference type="AlphaFoldDB" id="A0A1H1PIC9"/>
<dbReference type="SUPFAM" id="SSF55961">
    <property type="entry name" value="Bet v1-like"/>
    <property type="match status" value="1"/>
</dbReference>
<dbReference type="InterPro" id="IPR036390">
    <property type="entry name" value="WH_DNA-bd_sf"/>
</dbReference>
<sequence>MLTYGCGVGDVFRALADETRRDILDLLRRRDGRTLVDLTEHFPKMTRFGVASHLRVLEEAELITIVRAGREKHHHLNAVPLQEIAARWLSDFSAHQARALLALRNHLEGSSMSDSVYRIRIRCTAEALWRALTDNDTPRPWMWGGTIRSGWAVGDRYAMSGGGVDLIVGEVLEADRPRRLRLTFDPRWDDTVSAEQPGTLEYEIRVLDDGVCELIVTIAGLDGASAASVAEDTPEIYSSLKSYLETGAAL</sequence>
<accession>A0A1H1PIC9</accession>
<reference evidence="3 4" key="1">
    <citation type="submission" date="2016-10" db="EMBL/GenBank/DDBJ databases">
        <authorList>
            <person name="de Groot N.N."/>
        </authorList>
    </citation>
    <scope>NUCLEOTIDE SEQUENCE [LARGE SCALE GENOMIC DNA]</scope>
    <source>
        <strain evidence="3 4">DSM 21800</strain>
    </source>
</reference>
<dbReference type="PRINTS" id="PR00778">
    <property type="entry name" value="HTHARSR"/>
</dbReference>
<dbReference type="CDD" id="cd00090">
    <property type="entry name" value="HTH_ARSR"/>
    <property type="match status" value="1"/>
</dbReference>